<dbReference type="HOGENOM" id="CLU_1361356_0_0_1"/>
<protein>
    <submittedName>
        <fullName evidence="1">Uncharacterized protein</fullName>
    </submittedName>
</protein>
<reference evidence="1 2" key="1">
    <citation type="submission" date="2015-01" db="EMBL/GenBank/DDBJ databases">
        <title>The Genome Sequence of Ochroconis gallopava CBS43764.</title>
        <authorList>
            <consortium name="The Broad Institute Genomics Platform"/>
            <person name="Cuomo C."/>
            <person name="de Hoog S."/>
            <person name="Gorbushina A."/>
            <person name="Stielow B."/>
            <person name="Teixiera M."/>
            <person name="Abouelleil A."/>
            <person name="Chapman S.B."/>
            <person name="Priest M."/>
            <person name="Young S.K."/>
            <person name="Wortman J."/>
            <person name="Nusbaum C."/>
            <person name="Birren B."/>
        </authorList>
    </citation>
    <scope>NUCLEOTIDE SEQUENCE [LARGE SCALE GENOMIC DNA]</scope>
    <source>
        <strain evidence="1 2">CBS 43764</strain>
    </source>
</reference>
<dbReference type="VEuPathDB" id="FungiDB:PV09_05256"/>
<gene>
    <name evidence="1" type="ORF">PV09_05256</name>
</gene>
<accession>A0A0D2AWH2</accession>
<proteinExistence type="predicted"/>
<dbReference type="RefSeq" id="XP_016213358.1">
    <property type="nucleotide sequence ID" value="XM_016358739.1"/>
</dbReference>
<name>A0A0D2AWH2_9PEZI</name>
<sequence>MGTEYDAHPFSKPPPSVWRRAFCECQRRSNPVQAWRHPSRLLFGQRELLRADLDGRRRDGRVGWWSMDRWTDASSPLPAELLLELAPSPNAGSAASISWLCQSHAVASGRNAPNGRRLTLPVGGLLAAHTHARTHARLLAWRTGSPSDCWTDPKPHILAWAGPSSTPSSVRRARVACSLPSSRTFPCSAPVIACLKDTSAM</sequence>
<evidence type="ECO:0000313" key="1">
    <source>
        <dbReference type="EMBL" id="KIW03489.1"/>
    </source>
</evidence>
<dbReference type="EMBL" id="KN847544">
    <property type="protein sequence ID" value="KIW03489.1"/>
    <property type="molecule type" value="Genomic_DNA"/>
</dbReference>
<dbReference type="Proteomes" id="UP000053259">
    <property type="component" value="Unassembled WGS sequence"/>
</dbReference>
<dbReference type="AlphaFoldDB" id="A0A0D2AWH2"/>
<keyword evidence="2" id="KW-1185">Reference proteome</keyword>
<dbReference type="InParanoid" id="A0A0D2AWH2"/>
<organism evidence="1 2">
    <name type="scientific">Verruconis gallopava</name>
    <dbReference type="NCBI Taxonomy" id="253628"/>
    <lineage>
        <taxon>Eukaryota</taxon>
        <taxon>Fungi</taxon>
        <taxon>Dikarya</taxon>
        <taxon>Ascomycota</taxon>
        <taxon>Pezizomycotina</taxon>
        <taxon>Dothideomycetes</taxon>
        <taxon>Pleosporomycetidae</taxon>
        <taxon>Venturiales</taxon>
        <taxon>Sympoventuriaceae</taxon>
        <taxon>Verruconis</taxon>
    </lineage>
</organism>
<dbReference type="GeneID" id="27313229"/>
<evidence type="ECO:0000313" key="2">
    <source>
        <dbReference type="Proteomes" id="UP000053259"/>
    </source>
</evidence>